<dbReference type="Pfam" id="PF04542">
    <property type="entry name" value="Sigma70_r2"/>
    <property type="match status" value="1"/>
</dbReference>
<feature type="domain" description="RNA polymerase sigma factor 70 region 4 type 2" evidence="7">
    <location>
        <begin position="102"/>
        <end position="154"/>
    </location>
</feature>
<dbReference type="SUPFAM" id="SSF88946">
    <property type="entry name" value="Sigma2 domain of RNA polymerase sigma factors"/>
    <property type="match status" value="1"/>
</dbReference>
<dbReference type="InterPro" id="IPR014284">
    <property type="entry name" value="RNA_pol_sigma-70_dom"/>
</dbReference>
<dbReference type="InterPro" id="IPR007627">
    <property type="entry name" value="RNA_pol_sigma70_r2"/>
</dbReference>
<dbReference type="InterPro" id="IPR036388">
    <property type="entry name" value="WH-like_DNA-bd_sf"/>
</dbReference>
<dbReference type="InterPro" id="IPR013324">
    <property type="entry name" value="RNA_pol_sigma_r3/r4-like"/>
</dbReference>
<dbReference type="NCBIfam" id="TIGR02937">
    <property type="entry name" value="sigma70-ECF"/>
    <property type="match status" value="1"/>
</dbReference>
<keyword evidence="4" id="KW-0238">DNA-binding</keyword>
<keyword evidence="3" id="KW-0731">Sigma factor</keyword>
<keyword evidence="2" id="KW-0805">Transcription regulation</keyword>
<dbReference type="RefSeq" id="WP_168113231.1">
    <property type="nucleotide sequence ID" value="NZ_BOON01000001.1"/>
</dbReference>
<dbReference type="Pfam" id="PF08281">
    <property type="entry name" value="Sigma70_r4_2"/>
    <property type="match status" value="1"/>
</dbReference>
<dbReference type="SUPFAM" id="SSF88659">
    <property type="entry name" value="Sigma3 and sigma4 domains of RNA polymerase sigma factors"/>
    <property type="match status" value="1"/>
</dbReference>
<dbReference type="PANTHER" id="PTHR43133:SF50">
    <property type="entry name" value="ECF RNA POLYMERASE SIGMA FACTOR SIGM"/>
    <property type="match status" value="1"/>
</dbReference>
<dbReference type="GO" id="GO:0016987">
    <property type="term" value="F:sigma factor activity"/>
    <property type="evidence" value="ECO:0007669"/>
    <property type="project" value="UniProtKB-KW"/>
</dbReference>
<comment type="similarity">
    <text evidence="1">Belongs to the sigma-70 factor family. ECF subfamily.</text>
</comment>
<evidence type="ECO:0000313" key="8">
    <source>
        <dbReference type="EMBL" id="GII20464.1"/>
    </source>
</evidence>
<dbReference type="InterPro" id="IPR014325">
    <property type="entry name" value="RNA_pol_sigma-E_actinobac"/>
</dbReference>
<evidence type="ECO:0000256" key="1">
    <source>
        <dbReference type="ARBA" id="ARBA00010641"/>
    </source>
</evidence>
<evidence type="ECO:0000256" key="2">
    <source>
        <dbReference type="ARBA" id="ARBA00023015"/>
    </source>
</evidence>
<evidence type="ECO:0000256" key="5">
    <source>
        <dbReference type="ARBA" id="ARBA00023163"/>
    </source>
</evidence>
<evidence type="ECO:0000256" key="4">
    <source>
        <dbReference type="ARBA" id="ARBA00023125"/>
    </source>
</evidence>
<evidence type="ECO:0000256" key="3">
    <source>
        <dbReference type="ARBA" id="ARBA00023082"/>
    </source>
</evidence>
<reference evidence="8" key="1">
    <citation type="submission" date="2021-01" db="EMBL/GenBank/DDBJ databases">
        <title>Whole genome shotgun sequence of Planosporangium mesophilum NBRC 109066.</title>
        <authorList>
            <person name="Komaki H."/>
            <person name="Tamura T."/>
        </authorList>
    </citation>
    <scope>NUCLEOTIDE SEQUENCE</scope>
    <source>
        <strain evidence="8">NBRC 109066</strain>
    </source>
</reference>
<dbReference type="NCBIfam" id="TIGR02983">
    <property type="entry name" value="SigE-fam_strep"/>
    <property type="match status" value="1"/>
</dbReference>
<dbReference type="CDD" id="cd06171">
    <property type="entry name" value="Sigma70_r4"/>
    <property type="match status" value="1"/>
</dbReference>
<dbReference type="AlphaFoldDB" id="A0A8J3WYS3"/>
<evidence type="ECO:0000259" key="6">
    <source>
        <dbReference type="Pfam" id="PF04542"/>
    </source>
</evidence>
<gene>
    <name evidence="8" type="ORF">Pme01_00610</name>
</gene>
<dbReference type="InterPro" id="IPR013325">
    <property type="entry name" value="RNA_pol_sigma_r2"/>
</dbReference>
<accession>A0A8J3WYS3</accession>
<keyword evidence="5" id="KW-0804">Transcription</keyword>
<dbReference type="Gene3D" id="1.10.1740.10">
    <property type="match status" value="1"/>
</dbReference>
<dbReference type="EMBL" id="BOON01000001">
    <property type="protein sequence ID" value="GII20464.1"/>
    <property type="molecule type" value="Genomic_DNA"/>
</dbReference>
<name>A0A8J3WYS3_9ACTN</name>
<evidence type="ECO:0000313" key="9">
    <source>
        <dbReference type="Proteomes" id="UP000599074"/>
    </source>
</evidence>
<comment type="caution">
    <text evidence="8">The sequence shown here is derived from an EMBL/GenBank/DDBJ whole genome shotgun (WGS) entry which is preliminary data.</text>
</comment>
<evidence type="ECO:0000259" key="7">
    <source>
        <dbReference type="Pfam" id="PF08281"/>
    </source>
</evidence>
<organism evidence="8 9">
    <name type="scientific">Planosporangium mesophilum</name>
    <dbReference type="NCBI Taxonomy" id="689768"/>
    <lineage>
        <taxon>Bacteria</taxon>
        <taxon>Bacillati</taxon>
        <taxon>Actinomycetota</taxon>
        <taxon>Actinomycetes</taxon>
        <taxon>Micromonosporales</taxon>
        <taxon>Micromonosporaceae</taxon>
        <taxon>Planosporangium</taxon>
    </lineage>
</organism>
<dbReference type="Proteomes" id="UP000599074">
    <property type="component" value="Unassembled WGS sequence"/>
</dbReference>
<feature type="domain" description="RNA polymerase sigma-70 region 2" evidence="6">
    <location>
        <begin position="11"/>
        <end position="76"/>
    </location>
</feature>
<dbReference type="InterPro" id="IPR039425">
    <property type="entry name" value="RNA_pol_sigma-70-like"/>
</dbReference>
<protein>
    <submittedName>
        <fullName evidence="8">RNA polymerase sigma factor</fullName>
    </submittedName>
</protein>
<keyword evidence="9" id="KW-1185">Reference proteome</keyword>
<dbReference type="GO" id="GO:0006352">
    <property type="term" value="P:DNA-templated transcription initiation"/>
    <property type="evidence" value="ECO:0007669"/>
    <property type="project" value="InterPro"/>
</dbReference>
<proteinExistence type="inferred from homology"/>
<dbReference type="Gene3D" id="1.10.10.10">
    <property type="entry name" value="Winged helix-like DNA-binding domain superfamily/Winged helix DNA-binding domain"/>
    <property type="match status" value="1"/>
</dbReference>
<dbReference type="GO" id="GO:0003677">
    <property type="term" value="F:DNA binding"/>
    <property type="evidence" value="ECO:0007669"/>
    <property type="project" value="UniProtKB-KW"/>
</dbReference>
<dbReference type="PANTHER" id="PTHR43133">
    <property type="entry name" value="RNA POLYMERASE ECF-TYPE SIGMA FACTO"/>
    <property type="match status" value="1"/>
</dbReference>
<dbReference type="InterPro" id="IPR013249">
    <property type="entry name" value="RNA_pol_sigma70_r4_t2"/>
</dbReference>
<sequence>MDEYEGFREFVRARLARLSRVAYLLTGDHTQAEDLLQSALVKVAARWRRVAAAGDPEAYVKKIIYHEHISVWRRRRLVEWPMERVPDRRSAHDESGSVLLRMVLEQALAKLTRRQRAVIVLRYFEDLSEAAAADVLGCSVGTVKSQTNHALKRLRVLAPELADLRWERTEVGS</sequence>